<feature type="region of interest" description="Disordered" evidence="7">
    <location>
        <begin position="764"/>
        <end position="843"/>
    </location>
</feature>
<dbReference type="GO" id="GO:0005524">
    <property type="term" value="F:ATP binding"/>
    <property type="evidence" value="ECO:0007669"/>
    <property type="project" value="UniProtKB-UniRule"/>
</dbReference>
<dbReference type="SUPFAM" id="SSF52540">
    <property type="entry name" value="P-loop containing nucleoside triphosphate hydrolases"/>
    <property type="match status" value="1"/>
</dbReference>
<dbReference type="GO" id="GO:0005874">
    <property type="term" value="C:microtubule"/>
    <property type="evidence" value="ECO:0007669"/>
    <property type="project" value="UniProtKB-KW"/>
</dbReference>
<feature type="compositionally biased region" description="Basic and acidic residues" evidence="7">
    <location>
        <begin position="767"/>
        <end position="791"/>
    </location>
</feature>
<comment type="subcellular location">
    <subcellularLocation>
        <location evidence="1">Cytoplasm</location>
        <location evidence="1">Cytoskeleton</location>
    </subcellularLocation>
</comment>
<dbReference type="InterPro" id="IPR036961">
    <property type="entry name" value="Kinesin_motor_dom_sf"/>
</dbReference>
<dbReference type="PANTHER" id="PTHR24115">
    <property type="entry name" value="KINESIN-RELATED"/>
    <property type="match status" value="1"/>
</dbReference>
<keyword evidence="2 5" id="KW-0547">Nucleotide-binding</keyword>
<dbReference type="GO" id="GO:0005871">
    <property type="term" value="C:kinesin complex"/>
    <property type="evidence" value="ECO:0007669"/>
    <property type="project" value="TreeGrafter"/>
</dbReference>
<dbReference type="STRING" id="6182.A0A4Z2DN58"/>
<dbReference type="GO" id="GO:0008017">
    <property type="term" value="F:microtubule binding"/>
    <property type="evidence" value="ECO:0007669"/>
    <property type="project" value="InterPro"/>
</dbReference>
<dbReference type="PRINTS" id="PR00380">
    <property type="entry name" value="KINESINHEAVY"/>
</dbReference>
<dbReference type="GO" id="GO:0051256">
    <property type="term" value="P:mitotic spindle midzone assembly"/>
    <property type="evidence" value="ECO:0007669"/>
    <property type="project" value="TreeGrafter"/>
</dbReference>
<dbReference type="InterPro" id="IPR032384">
    <property type="entry name" value="Kif23_Arf-bd"/>
</dbReference>
<dbReference type="SMART" id="SM00129">
    <property type="entry name" value="KISc"/>
    <property type="match status" value="1"/>
</dbReference>
<dbReference type="OrthoDB" id="2403182at2759"/>
<proteinExistence type="inferred from homology"/>
<evidence type="ECO:0000256" key="2">
    <source>
        <dbReference type="ARBA" id="ARBA00022741"/>
    </source>
</evidence>
<keyword evidence="10" id="KW-1185">Reference proteome</keyword>
<organism evidence="9 10">
    <name type="scientific">Schistosoma japonicum</name>
    <name type="common">Blood fluke</name>
    <dbReference type="NCBI Taxonomy" id="6182"/>
    <lineage>
        <taxon>Eukaryota</taxon>
        <taxon>Metazoa</taxon>
        <taxon>Spiralia</taxon>
        <taxon>Lophotrochozoa</taxon>
        <taxon>Platyhelminthes</taxon>
        <taxon>Trematoda</taxon>
        <taxon>Digenea</taxon>
        <taxon>Strigeidida</taxon>
        <taxon>Schistosomatoidea</taxon>
        <taxon>Schistosomatidae</taxon>
        <taxon>Schistosoma</taxon>
    </lineage>
</organism>
<evidence type="ECO:0000256" key="5">
    <source>
        <dbReference type="PROSITE-ProRule" id="PRU00283"/>
    </source>
</evidence>
<dbReference type="GO" id="GO:0007018">
    <property type="term" value="P:microtubule-based movement"/>
    <property type="evidence" value="ECO:0007669"/>
    <property type="project" value="InterPro"/>
</dbReference>
<dbReference type="EMBL" id="SKCS01000086">
    <property type="protein sequence ID" value="TNN17817.1"/>
    <property type="molecule type" value="Genomic_DNA"/>
</dbReference>
<dbReference type="InterPro" id="IPR027640">
    <property type="entry name" value="Kinesin-like_fam"/>
</dbReference>
<evidence type="ECO:0000256" key="4">
    <source>
        <dbReference type="ARBA" id="ARBA00023212"/>
    </source>
</evidence>
<protein>
    <recommendedName>
        <fullName evidence="6">Kinesin-like protein</fullName>
    </recommendedName>
</protein>
<dbReference type="AlphaFoldDB" id="A0A4Z2DN58"/>
<gene>
    <name evidence="9" type="ORF">EWB00_010809</name>
</gene>
<dbReference type="InterPro" id="IPR019821">
    <property type="entry name" value="Kinesin_motor_CS"/>
</dbReference>
<dbReference type="Pfam" id="PF00225">
    <property type="entry name" value="Kinesin"/>
    <property type="match status" value="1"/>
</dbReference>
<evidence type="ECO:0000313" key="9">
    <source>
        <dbReference type="EMBL" id="TNN17817.1"/>
    </source>
</evidence>
<dbReference type="GO" id="GO:0005634">
    <property type="term" value="C:nucleus"/>
    <property type="evidence" value="ECO:0007669"/>
    <property type="project" value="TreeGrafter"/>
</dbReference>
<keyword evidence="4" id="KW-0206">Cytoskeleton</keyword>
<keyword evidence="5 6" id="KW-0505">Motor protein</keyword>
<keyword evidence="6" id="KW-0493">Microtubule</keyword>
<dbReference type="InterPro" id="IPR038105">
    <property type="entry name" value="Kif23_Arf-bd_sf"/>
</dbReference>
<comment type="caution">
    <text evidence="9">The sequence shown here is derived from an EMBL/GenBank/DDBJ whole genome shotgun (WGS) entry which is preliminary data.</text>
</comment>
<evidence type="ECO:0000313" key="10">
    <source>
        <dbReference type="Proteomes" id="UP000311919"/>
    </source>
</evidence>
<evidence type="ECO:0000256" key="6">
    <source>
        <dbReference type="RuleBase" id="RU000394"/>
    </source>
</evidence>
<keyword evidence="3 5" id="KW-0067">ATP-binding</keyword>
<evidence type="ECO:0000256" key="3">
    <source>
        <dbReference type="ARBA" id="ARBA00022840"/>
    </source>
</evidence>
<dbReference type="Gene3D" id="3.40.850.10">
    <property type="entry name" value="Kinesin motor domain"/>
    <property type="match status" value="1"/>
</dbReference>
<reference evidence="9 10" key="1">
    <citation type="submission" date="2019-03" db="EMBL/GenBank/DDBJ databases">
        <title>An improved genome assembly of the fluke Schistosoma japonicum.</title>
        <authorList>
            <person name="Hu W."/>
            <person name="Luo F."/>
            <person name="Yin M."/>
            <person name="Mo X."/>
            <person name="Sun C."/>
            <person name="Wu Q."/>
            <person name="Zhu B."/>
            <person name="Xiang M."/>
            <person name="Wang J."/>
            <person name="Wang Y."/>
            <person name="Zhang T."/>
            <person name="Xu B."/>
            <person name="Zheng H."/>
            <person name="Feng Z."/>
        </authorList>
    </citation>
    <scope>NUCLEOTIDE SEQUENCE [LARGE SCALE GENOMIC DNA]</scope>
    <source>
        <strain evidence="9">HuSjv2</strain>
        <tissue evidence="9">Worms</tissue>
    </source>
</reference>
<dbReference type="InterPro" id="IPR027417">
    <property type="entry name" value="P-loop_NTPase"/>
</dbReference>
<dbReference type="PANTHER" id="PTHR24115:SF600">
    <property type="entry name" value="KINESIN-LIKE PROTEIN KIF23"/>
    <property type="match status" value="1"/>
</dbReference>
<feature type="compositionally biased region" description="Polar residues" evidence="7">
    <location>
        <begin position="805"/>
        <end position="827"/>
    </location>
</feature>
<dbReference type="GO" id="GO:0003777">
    <property type="term" value="F:microtubule motor activity"/>
    <property type="evidence" value="ECO:0007669"/>
    <property type="project" value="InterPro"/>
</dbReference>
<feature type="region of interest" description="Disordered" evidence="7">
    <location>
        <begin position="516"/>
        <end position="541"/>
    </location>
</feature>
<feature type="region of interest" description="Disordered" evidence="7">
    <location>
        <begin position="637"/>
        <end position="677"/>
    </location>
</feature>
<evidence type="ECO:0000256" key="7">
    <source>
        <dbReference type="SAM" id="MobiDB-lite"/>
    </source>
</evidence>
<accession>A0A4Z2DN58</accession>
<comment type="similarity">
    <text evidence="5 6">Belongs to the TRAFAC class myosin-kinesin ATPase superfamily. Kinesin family.</text>
</comment>
<evidence type="ECO:0000256" key="1">
    <source>
        <dbReference type="ARBA" id="ARBA00004245"/>
    </source>
</evidence>
<sequence length="874" mass="98149">MKEINPSDTQNVEVFCRVKPFFSEGIPCIEVCDEKTIKCVGLRSVSSKEISHTFTTVLPPGAGQDVVFQKVAYPMVADFLHGKNGLLFTYGVTGSGKTYSMEGSSKDPGILPRSLDVIFNSIGEFQTKKYVVKPDGMNGFVVQSEADALMDRHRFEYQQRSRFPRTDVKSVNRVERTCESTAVNIPFKSLFAVFVSLVEVYNNSIYDLLQDVSDLPGRNLTTRILREDTQRNVYVYGGVEVEVKSAEEALNVFSTGLKRRRIGQTALNTESSRSHCVFTIRLVRTDYDTKYDEAVQDKESVVISQLCLVDLAGSERTSRTGTHGNRLKEASNINNSLMNLRKCIKALRDIQTNGNKSRGTATTPVGYTRVVPYRDARLTYLFKNFFEGDGRVAMLVCVHQAPEEYEETMHVLKFAEACQEVTTYRTVVQPTCCTPCGQNRPRLKTPLRVSDNSSTTGNSIVTANIDDQATQIFVDLEYLDREINSCLNKMSNGDSFIGLNLDFDITDFSDSDIRAGLGIQDENSDPSVYGNEQDSAPEQDRLPRPLLDLKMIDTNPLRTLINRRVERKKQAFDSLQILFPSLQSLFNELFNNKTRDHPVITTNQPKPSKNFVSALSQQWESRLAQQQAEAKLLSRPVNNNNKRTNDRMGVTPIRPNERRAAPAFNPRHRRSRSVGGDNARWLEHQEVNNTPLGTLFTPNLKHRKSVTRVELKDTLNADNYLLHHQEPDSDGNVETKLFKGSIIPTAGGGSAVVFNDVEVLRQFSPGHEQRKSTRAKGTDDHLKQVMDEPTRRSGIKRRYSHSPTKRLSNESASTQGSHDSHSTTSSAYCPISPPIKKISGGYDDTKRYIGIDSRGGIGCQMSPVKYSLRKRSRV</sequence>
<dbReference type="Proteomes" id="UP000311919">
    <property type="component" value="Unassembled WGS sequence"/>
</dbReference>
<dbReference type="InterPro" id="IPR001752">
    <property type="entry name" value="Kinesin_motor_dom"/>
</dbReference>
<feature type="compositionally biased region" description="Basic residues" evidence="7">
    <location>
        <begin position="793"/>
        <end position="804"/>
    </location>
</feature>
<dbReference type="GO" id="GO:0016887">
    <property type="term" value="F:ATP hydrolysis activity"/>
    <property type="evidence" value="ECO:0007669"/>
    <property type="project" value="TreeGrafter"/>
</dbReference>
<dbReference type="PROSITE" id="PS50067">
    <property type="entry name" value="KINESIN_MOTOR_2"/>
    <property type="match status" value="1"/>
</dbReference>
<dbReference type="Gene3D" id="2.60.40.4330">
    <property type="entry name" value="Kinesin-like protein Kif23, Arf6-interacting domain"/>
    <property type="match status" value="1"/>
</dbReference>
<evidence type="ECO:0000259" key="8">
    <source>
        <dbReference type="PROSITE" id="PS50067"/>
    </source>
</evidence>
<keyword evidence="4" id="KW-0963">Cytoplasm</keyword>
<name>A0A4Z2DN58_SCHJA</name>
<dbReference type="Pfam" id="PF16540">
    <property type="entry name" value="MKLP1_Arf_bdg"/>
    <property type="match status" value="1"/>
</dbReference>
<dbReference type="PROSITE" id="PS00411">
    <property type="entry name" value="KINESIN_MOTOR_1"/>
    <property type="match status" value="1"/>
</dbReference>
<feature type="binding site" evidence="5">
    <location>
        <begin position="91"/>
        <end position="98"/>
    </location>
    <ligand>
        <name>ATP</name>
        <dbReference type="ChEBI" id="CHEBI:30616"/>
    </ligand>
</feature>
<feature type="domain" description="Kinesin motor" evidence="8">
    <location>
        <begin position="11"/>
        <end position="421"/>
    </location>
</feature>